<evidence type="ECO:0000313" key="2">
    <source>
        <dbReference type="Proteomes" id="UP000001283"/>
    </source>
</evidence>
<dbReference type="Proteomes" id="UP000001283">
    <property type="component" value="Chromosome"/>
</dbReference>
<name>A0A8D3WZ94_PRIMW</name>
<protein>
    <submittedName>
        <fullName evidence="1">Uncharacterized protein</fullName>
    </submittedName>
</protein>
<proteinExistence type="predicted"/>
<evidence type="ECO:0000313" key="1">
    <source>
        <dbReference type="EMBL" id="AEN89398.1"/>
    </source>
</evidence>
<sequence length="40" mass="4634">MNIRCNEKAGIFTIPAFFAYTFARSLNHKRLVKSVKGYQI</sequence>
<reference evidence="1 2" key="1">
    <citation type="journal article" date="2011" name="J. Bacteriol.">
        <title>Complete genome sequence of the industrial strain Bacillus megaterium WSH-002.</title>
        <authorList>
            <person name="Liu L."/>
            <person name="Li Y."/>
            <person name="Zhang J."/>
            <person name="Zou W."/>
            <person name="Zhou Z."/>
            <person name="Liu J."/>
            <person name="Li X."/>
            <person name="Wang L."/>
            <person name="Chen J."/>
        </authorList>
    </citation>
    <scope>NUCLEOTIDE SEQUENCE [LARGE SCALE GENOMIC DNA]</scope>
    <source>
        <strain evidence="1 2">WSH-002</strain>
    </source>
</reference>
<organism evidence="1 2">
    <name type="scientific">Priestia megaterium (strain WSH-002)</name>
    <name type="common">Bacillus megaterium</name>
    <dbReference type="NCBI Taxonomy" id="1006007"/>
    <lineage>
        <taxon>Bacteria</taxon>
        <taxon>Bacillati</taxon>
        <taxon>Bacillota</taxon>
        <taxon>Bacilli</taxon>
        <taxon>Bacillales</taxon>
        <taxon>Bacillaceae</taxon>
        <taxon>Priestia</taxon>
    </lineage>
</organism>
<dbReference type="KEGG" id="bmh:BMWSH_2516"/>
<accession>A0A8D3WZ94</accession>
<gene>
    <name evidence="1" type="ORF">BMWSH_2516</name>
</gene>
<dbReference type="EMBL" id="CP003017">
    <property type="protein sequence ID" value="AEN89398.1"/>
    <property type="molecule type" value="Genomic_DNA"/>
</dbReference>
<dbReference type="AlphaFoldDB" id="A0A8D3WZ94"/>